<evidence type="ECO:0000313" key="3">
    <source>
        <dbReference type="EMBL" id="AOT69507.1"/>
    </source>
</evidence>
<feature type="transmembrane region" description="Helical" evidence="1">
    <location>
        <begin position="6"/>
        <end position="25"/>
    </location>
</feature>
<gene>
    <name evidence="3" type="ORF">Gferi_07925</name>
</gene>
<dbReference type="InterPro" id="IPR051158">
    <property type="entry name" value="Metallophosphoesterase_sf"/>
</dbReference>
<evidence type="ECO:0000259" key="2">
    <source>
        <dbReference type="Pfam" id="PF00149"/>
    </source>
</evidence>
<sequence>MNLVFFAVFGVILIIYSFLNYYIGLRVWQSLGIFVPFLNSRVYWSFFWLLVFAYIIGRVSKNFLPYAVSYSLTQVGSYWLAAMVYFTMAYLLIDIVSFLGKKAGINLLDFKAGPGVGIAVLLFVVGVILFGSWSARSPRNVEYDVMINKPGNKVNSINVVMVSDIHLGTIIHNGRLVNMVNRINELNPDIILLPGDVIDENIQYFIEQNMSETFSRLNPPLGIYAVMGNHEYIGGHADEIAVHLAEAGVVVLRDEVVLVNDSFYIIGREDRDSQRFTGQSRKSIKELMAHVDPSLPLILLDHQPNNLSEHKKAGIDLQVSGHTHRGQLFPFHLITGRIFEIDWGHLQDGDYNIIVSSGYGTWGPPIRVGHRSEIVKINIQFQ</sequence>
<keyword evidence="1" id="KW-1133">Transmembrane helix</keyword>
<reference evidence="3 4" key="1">
    <citation type="submission" date="2016-09" db="EMBL/GenBank/DDBJ databases">
        <title>Genomic analysis reveals versatility of anaerobic energy metabolism of Geosporobacter ferrireducens IRF9 of phylum Firmicutes.</title>
        <authorList>
            <person name="Kim S.-J."/>
        </authorList>
    </citation>
    <scope>NUCLEOTIDE SEQUENCE [LARGE SCALE GENOMIC DNA]</scope>
    <source>
        <strain evidence="3 4">IRF9</strain>
    </source>
</reference>
<dbReference type="Pfam" id="PF00149">
    <property type="entry name" value="Metallophos"/>
    <property type="match status" value="1"/>
</dbReference>
<dbReference type="AlphaFoldDB" id="A0A1D8GF19"/>
<keyword evidence="4" id="KW-1185">Reference proteome</keyword>
<proteinExistence type="predicted"/>
<dbReference type="GO" id="GO:0016787">
    <property type="term" value="F:hydrolase activity"/>
    <property type="evidence" value="ECO:0007669"/>
    <property type="project" value="InterPro"/>
</dbReference>
<dbReference type="PANTHER" id="PTHR31302:SF0">
    <property type="entry name" value="TRANSMEMBRANE PROTEIN WITH METALLOPHOSPHOESTERASE DOMAIN"/>
    <property type="match status" value="1"/>
</dbReference>
<dbReference type="CDD" id="cd07385">
    <property type="entry name" value="MPP_YkuE_C"/>
    <property type="match status" value="1"/>
</dbReference>
<dbReference type="EMBL" id="CP017269">
    <property type="protein sequence ID" value="AOT69507.1"/>
    <property type="molecule type" value="Genomic_DNA"/>
</dbReference>
<dbReference type="KEGG" id="gfe:Gferi_07925"/>
<keyword evidence="1" id="KW-0812">Transmembrane</keyword>
<keyword evidence="1" id="KW-0472">Membrane</keyword>
<dbReference type="Proteomes" id="UP000095743">
    <property type="component" value="Chromosome"/>
</dbReference>
<dbReference type="Gene3D" id="3.60.21.10">
    <property type="match status" value="1"/>
</dbReference>
<name>A0A1D8GF19_9FIRM</name>
<dbReference type="InterPro" id="IPR004843">
    <property type="entry name" value="Calcineurin-like_PHP"/>
</dbReference>
<accession>A0A1D8GF19</accession>
<evidence type="ECO:0000256" key="1">
    <source>
        <dbReference type="SAM" id="Phobius"/>
    </source>
</evidence>
<dbReference type="OrthoDB" id="9780884at2"/>
<dbReference type="SUPFAM" id="SSF56300">
    <property type="entry name" value="Metallo-dependent phosphatases"/>
    <property type="match status" value="1"/>
</dbReference>
<feature type="transmembrane region" description="Helical" evidence="1">
    <location>
        <begin position="37"/>
        <end position="57"/>
    </location>
</feature>
<dbReference type="RefSeq" id="WP_069975252.1">
    <property type="nucleotide sequence ID" value="NZ_CP017269.1"/>
</dbReference>
<feature type="domain" description="Calcineurin-like phosphoesterase" evidence="2">
    <location>
        <begin position="158"/>
        <end position="325"/>
    </location>
</feature>
<dbReference type="PANTHER" id="PTHR31302">
    <property type="entry name" value="TRANSMEMBRANE PROTEIN WITH METALLOPHOSPHOESTERASE DOMAIN-RELATED"/>
    <property type="match status" value="1"/>
</dbReference>
<feature type="transmembrane region" description="Helical" evidence="1">
    <location>
        <begin position="112"/>
        <end position="133"/>
    </location>
</feature>
<evidence type="ECO:0000313" key="4">
    <source>
        <dbReference type="Proteomes" id="UP000095743"/>
    </source>
</evidence>
<protein>
    <submittedName>
        <fullName evidence="3">Metallophosphoesterase</fullName>
    </submittedName>
</protein>
<organism evidence="3 4">
    <name type="scientific">Geosporobacter ferrireducens</name>
    <dbReference type="NCBI Taxonomy" id="1424294"/>
    <lineage>
        <taxon>Bacteria</taxon>
        <taxon>Bacillati</taxon>
        <taxon>Bacillota</taxon>
        <taxon>Clostridia</taxon>
        <taxon>Peptostreptococcales</taxon>
        <taxon>Thermotaleaceae</taxon>
        <taxon>Geosporobacter</taxon>
    </lineage>
</organism>
<dbReference type="InterPro" id="IPR029052">
    <property type="entry name" value="Metallo-depent_PP-like"/>
</dbReference>
<feature type="transmembrane region" description="Helical" evidence="1">
    <location>
        <begin position="77"/>
        <end position="100"/>
    </location>
</feature>